<proteinExistence type="predicted"/>
<dbReference type="AlphaFoldDB" id="A0A1G8GGL1"/>
<evidence type="ECO:0000313" key="1">
    <source>
        <dbReference type="EMBL" id="SDH93481.1"/>
    </source>
</evidence>
<keyword evidence="2" id="KW-1185">Reference proteome</keyword>
<accession>A0A1G8GGL1</accession>
<dbReference type="RefSeq" id="WP_091172411.1">
    <property type="nucleotide sequence ID" value="NZ_FNCG01000014.1"/>
</dbReference>
<name>A0A1G8GGL1_9SPHI</name>
<dbReference type="EMBL" id="FNCG01000014">
    <property type="protein sequence ID" value="SDH93481.1"/>
    <property type="molecule type" value="Genomic_DNA"/>
</dbReference>
<dbReference type="STRING" id="551996.SAMN05192573_11452"/>
<sequence>MRIKKPNQIDTDFKAAAIAAEIIENEMVSAGDVIILPKGPKKRAYDKEIAGITADKKTESKKPVTTIWVNRDGFYDMLPEGLFHRPPASSVMITEEDMIKDIKARREEEKQTRRFFAPFEAELNYFRTLVELYENRLDKKNEYDELINIFLKEWQEFECFTKKQMLILIHVLPVIHEQRNNINFVSSIINMMFNVPLSLHYKTVYPKQKNNTIIKGGTALGAGTLGVNFIAGQVIEAERKLIMNIGPVSATRMLEFLPGTSAAKAIDVLLSYFIPLGTGIQFNLLADPASQKLVIGGAGANATLGYTTYLG</sequence>
<gene>
    <name evidence="1" type="ORF">SAMN05192573_11452</name>
</gene>
<dbReference type="Pfam" id="PF06996">
    <property type="entry name" value="T6SS_TssG"/>
    <property type="match status" value="1"/>
</dbReference>
<dbReference type="InterPro" id="IPR010732">
    <property type="entry name" value="T6SS_TssG-like"/>
</dbReference>
<evidence type="ECO:0000313" key="2">
    <source>
        <dbReference type="Proteomes" id="UP000199705"/>
    </source>
</evidence>
<dbReference type="Proteomes" id="UP000199705">
    <property type="component" value="Unassembled WGS sequence"/>
</dbReference>
<reference evidence="2" key="1">
    <citation type="submission" date="2016-10" db="EMBL/GenBank/DDBJ databases">
        <authorList>
            <person name="Varghese N."/>
            <person name="Submissions S."/>
        </authorList>
    </citation>
    <scope>NUCLEOTIDE SEQUENCE [LARGE SCALE GENOMIC DNA]</scope>
    <source>
        <strain evidence="2">Gh-67</strain>
    </source>
</reference>
<protein>
    <submittedName>
        <fullName evidence="1">Type VI secretion, VasB, ImpH, VC_A0111</fullName>
    </submittedName>
</protein>
<organism evidence="1 2">
    <name type="scientific">Mucilaginibacter gossypii</name>
    <dbReference type="NCBI Taxonomy" id="551996"/>
    <lineage>
        <taxon>Bacteria</taxon>
        <taxon>Pseudomonadati</taxon>
        <taxon>Bacteroidota</taxon>
        <taxon>Sphingobacteriia</taxon>
        <taxon>Sphingobacteriales</taxon>
        <taxon>Sphingobacteriaceae</taxon>
        <taxon>Mucilaginibacter</taxon>
    </lineage>
</organism>